<comment type="caution">
    <text evidence="2">The sequence shown here is derived from an EMBL/GenBank/DDBJ whole genome shotgun (WGS) entry which is preliminary data.</text>
</comment>
<feature type="compositionally biased region" description="Basic and acidic residues" evidence="1">
    <location>
        <begin position="1"/>
        <end position="17"/>
    </location>
</feature>
<dbReference type="AlphaFoldDB" id="A0AAW4UF18"/>
<sequence length="100" mass="11673">MQREETDRMGQMERGHTAEVQPDCMTEAYTVGISETHIRNNATVFRVWQMIECGELTREEGLYLMVNTLADENHRLNQMCNDLIMRMPSRLHVETITGEK</sequence>
<accession>A0AAW4UF18</accession>
<evidence type="ECO:0000313" key="2">
    <source>
        <dbReference type="EMBL" id="MCB6937513.1"/>
    </source>
</evidence>
<evidence type="ECO:0000313" key="3">
    <source>
        <dbReference type="Proteomes" id="UP001197684"/>
    </source>
</evidence>
<dbReference type="RefSeq" id="WP_306780576.1">
    <property type="nucleotide sequence ID" value="NZ_JAJCJK010000004.1"/>
</dbReference>
<reference evidence="2" key="1">
    <citation type="submission" date="2021-10" db="EMBL/GenBank/DDBJ databases">
        <title>Collection of gut derived symbiotic bacterial strains cultured from healthy donors.</title>
        <authorList>
            <person name="Lin H."/>
            <person name="Littmann E."/>
            <person name="Kohout C."/>
            <person name="Pamer E.G."/>
        </authorList>
    </citation>
    <scope>NUCLEOTIDE SEQUENCE</scope>
    <source>
        <strain evidence="2">DFI.9.42</strain>
    </source>
</reference>
<gene>
    <name evidence="2" type="ORF">LIZ56_03680</name>
</gene>
<evidence type="ECO:0000256" key="1">
    <source>
        <dbReference type="SAM" id="MobiDB-lite"/>
    </source>
</evidence>
<dbReference type="EMBL" id="JAJCJK010000004">
    <property type="protein sequence ID" value="MCB6937513.1"/>
    <property type="molecule type" value="Genomic_DNA"/>
</dbReference>
<name>A0AAW4UF18_9FIRM</name>
<dbReference type="Proteomes" id="UP001197684">
    <property type="component" value="Unassembled WGS sequence"/>
</dbReference>
<proteinExistence type="predicted"/>
<feature type="region of interest" description="Disordered" evidence="1">
    <location>
        <begin position="1"/>
        <end position="21"/>
    </location>
</feature>
<organism evidence="2 3">
    <name type="scientific">Agathobacter rectalis</name>
    <dbReference type="NCBI Taxonomy" id="39491"/>
    <lineage>
        <taxon>Bacteria</taxon>
        <taxon>Bacillati</taxon>
        <taxon>Bacillota</taxon>
        <taxon>Clostridia</taxon>
        <taxon>Lachnospirales</taxon>
        <taxon>Lachnospiraceae</taxon>
        <taxon>Agathobacter</taxon>
    </lineage>
</organism>
<protein>
    <submittedName>
        <fullName evidence="2">Uncharacterized protein</fullName>
    </submittedName>
</protein>